<sequence length="118" mass="13701">MENKIKELKEFMADEKQKTQSRINSLIADDREDEARAYRAALNIYDVFTSLIDVPYKQAAGDERVFRDGFKKLSVNVPAQWRNSLSKAKEHDDAEKIMIEEAKLKVADSIIEKFDELF</sequence>
<accession>A0A1D9P0C9</accession>
<dbReference type="AlphaFoldDB" id="A0A1D9P0C9"/>
<evidence type="ECO:0000313" key="1">
    <source>
        <dbReference type="EMBL" id="AOZ96047.1"/>
    </source>
</evidence>
<dbReference type="RefSeq" id="WP_071175767.1">
    <property type="nucleotide sequence ID" value="NZ_CP017831.1"/>
</dbReference>
<reference evidence="2" key="1">
    <citation type="submission" date="2016-10" db="EMBL/GenBank/DDBJ databases">
        <title>The complete genome sequence of the rumen bacterium Butyrivibrio hungatei MB2003.</title>
        <authorList>
            <person name="Palevich N."/>
            <person name="Kelly W.J."/>
            <person name="Leahy S.C."/>
            <person name="Altermann E."/>
            <person name="Rakonjac J."/>
            <person name="Attwood G.T."/>
        </authorList>
    </citation>
    <scope>NUCLEOTIDE SEQUENCE [LARGE SCALE GENOMIC DNA]</scope>
    <source>
        <strain evidence="2">MB2003</strain>
    </source>
</reference>
<protein>
    <submittedName>
        <fullName evidence="1">Uncharacterized protein</fullName>
    </submittedName>
</protein>
<dbReference type="Proteomes" id="UP000179284">
    <property type="component" value="Chromosome I"/>
</dbReference>
<evidence type="ECO:0000313" key="2">
    <source>
        <dbReference type="Proteomes" id="UP000179284"/>
    </source>
</evidence>
<gene>
    <name evidence="1" type="ORF">bhn_I1013</name>
</gene>
<keyword evidence="2" id="KW-1185">Reference proteome</keyword>
<dbReference type="KEGG" id="bhu:bhn_I1013"/>
<dbReference type="EMBL" id="CP017831">
    <property type="protein sequence ID" value="AOZ96047.1"/>
    <property type="molecule type" value="Genomic_DNA"/>
</dbReference>
<organism evidence="1 2">
    <name type="scientific">Butyrivibrio hungatei</name>
    <dbReference type="NCBI Taxonomy" id="185008"/>
    <lineage>
        <taxon>Bacteria</taxon>
        <taxon>Bacillati</taxon>
        <taxon>Bacillota</taxon>
        <taxon>Clostridia</taxon>
        <taxon>Lachnospirales</taxon>
        <taxon>Lachnospiraceae</taxon>
        <taxon>Butyrivibrio</taxon>
    </lineage>
</organism>
<dbReference type="OrthoDB" id="1854057at2"/>
<name>A0A1D9P0C9_9FIRM</name>
<proteinExistence type="predicted"/>